<dbReference type="Pfam" id="PF01192">
    <property type="entry name" value="RNA_pol_Rpb6"/>
    <property type="match status" value="1"/>
</dbReference>
<keyword evidence="4 10" id="KW-0240">DNA-directed RNA polymerase</keyword>
<gene>
    <name evidence="10 11" type="primary">rpoZ</name>
    <name evidence="11" type="ORF">DW687_08380</name>
</gene>
<dbReference type="HAMAP" id="MF_00366">
    <property type="entry name" value="RNApol_bact_RpoZ"/>
    <property type="match status" value="1"/>
</dbReference>
<evidence type="ECO:0000256" key="9">
    <source>
        <dbReference type="ARBA" id="ARBA00048552"/>
    </source>
</evidence>
<evidence type="ECO:0000256" key="6">
    <source>
        <dbReference type="ARBA" id="ARBA00022695"/>
    </source>
</evidence>
<dbReference type="InterPro" id="IPR003716">
    <property type="entry name" value="DNA-dir_RNA_pol_omega"/>
</dbReference>
<keyword evidence="6 10" id="KW-0548">Nucleotidyltransferase</keyword>
<comment type="subunit">
    <text evidence="10">The RNAP catalytic core consists of 2 alpha, 1 beta, 1 beta' and 1 omega subunit. When a sigma factor is associated with the core the holoenzyme is formed, which can initiate transcription.</text>
</comment>
<evidence type="ECO:0000256" key="5">
    <source>
        <dbReference type="ARBA" id="ARBA00022679"/>
    </source>
</evidence>
<dbReference type="PANTHER" id="PTHR34476:SF1">
    <property type="entry name" value="DNA-DIRECTED RNA POLYMERASE SUBUNIT OMEGA"/>
    <property type="match status" value="1"/>
</dbReference>
<evidence type="ECO:0000256" key="7">
    <source>
        <dbReference type="ARBA" id="ARBA00023163"/>
    </source>
</evidence>
<proteinExistence type="inferred from homology"/>
<name>A0A3E3DXE5_9FIRM</name>
<comment type="function">
    <text evidence="10">Promotes RNA polymerase assembly. Latches the N- and C-terminal regions of the beta' subunit thereby facilitating its interaction with the beta and alpha subunits.</text>
</comment>
<dbReference type="GO" id="GO:0006351">
    <property type="term" value="P:DNA-templated transcription"/>
    <property type="evidence" value="ECO:0007669"/>
    <property type="project" value="UniProtKB-UniRule"/>
</dbReference>
<dbReference type="SMART" id="SM01409">
    <property type="entry name" value="RNA_pol_Rpb6"/>
    <property type="match status" value="1"/>
</dbReference>
<evidence type="ECO:0000313" key="11">
    <source>
        <dbReference type="EMBL" id="RGD73910.1"/>
    </source>
</evidence>
<dbReference type="InterPro" id="IPR006110">
    <property type="entry name" value="Pol_omega/Rpo6/RPB6"/>
</dbReference>
<evidence type="ECO:0000256" key="8">
    <source>
        <dbReference type="ARBA" id="ARBA00029924"/>
    </source>
</evidence>
<evidence type="ECO:0000256" key="3">
    <source>
        <dbReference type="ARBA" id="ARBA00013725"/>
    </source>
</evidence>
<evidence type="ECO:0000256" key="1">
    <source>
        <dbReference type="ARBA" id="ARBA00006711"/>
    </source>
</evidence>
<accession>A0A3E3DXE5</accession>
<dbReference type="GO" id="GO:0003899">
    <property type="term" value="F:DNA-directed RNA polymerase activity"/>
    <property type="evidence" value="ECO:0007669"/>
    <property type="project" value="UniProtKB-UniRule"/>
</dbReference>
<sequence>MINPPINELLEKVDNKYVLAMLVAKRSRELFDGDEPMVDEYFVNLITTAVEEVYEDRIGYYLIEEGDRKYKVHKSVDLNEMLNSSL</sequence>
<dbReference type="EMBL" id="QUSM01000004">
    <property type="protein sequence ID" value="RGD73910.1"/>
    <property type="molecule type" value="Genomic_DNA"/>
</dbReference>
<organism evidence="11 12">
    <name type="scientific">Anaerofustis stercorihominis</name>
    <dbReference type="NCBI Taxonomy" id="214853"/>
    <lineage>
        <taxon>Bacteria</taxon>
        <taxon>Bacillati</taxon>
        <taxon>Bacillota</taxon>
        <taxon>Clostridia</taxon>
        <taxon>Eubacteriales</taxon>
        <taxon>Eubacteriaceae</taxon>
        <taxon>Anaerofustis</taxon>
    </lineage>
</organism>
<dbReference type="Gene3D" id="3.90.940.10">
    <property type="match status" value="1"/>
</dbReference>
<comment type="similarity">
    <text evidence="1 10">Belongs to the RNA polymerase subunit omega family.</text>
</comment>
<keyword evidence="5 10" id="KW-0808">Transferase</keyword>
<evidence type="ECO:0000256" key="4">
    <source>
        <dbReference type="ARBA" id="ARBA00022478"/>
    </source>
</evidence>
<evidence type="ECO:0000256" key="2">
    <source>
        <dbReference type="ARBA" id="ARBA00012418"/>
    </source>
</evidence>
<keyword evidence="7 10" id="KW-0804">Transcription</keyword>
<evidence type="ECO:0000313" key="12">
    <source>
        <dbReference type="Proteomes" id="UP000261212"/>
    </source>
</evidence>
<dbReference type="EC" id="2.7.7.6" evidence="2 10"/>
<reference evidence="11 12" key="1">
    <citation type="submission" date="2018-08" db="EMBL/GenBank/DDBJ databases">
        <title>A genome reference for cultivated species of the human gut microbiota.</title>
        <authorList>
            <person name="Zou Y."/>
            <person name="Xue W."/>
            <person name="Luo G."/>
        </authorList>
    </citation>
    <scope>NUCLEOTIDE SEQUENCE [LARGE SCALE GENOMIC DNA]</scope>
    <source>
        <strain evidence="11 12">AM25-6</strain>
    </source>
</reference>
<dbReference type="AlphaFoldDB" id="A0A3E3DXE5"/>
<protein>
    <recommendedName>
        <fullName evidence="3 10">DNA-directed RNA polymerase subunit omega</fullName>
        <shortName evidence="10">RNAP omega subunit</shortName>
        <ecNumber evidence="2 10">2.7.7.6</ecNumber>
    </recommendedName>
    <alternativeName>
        <fullName evidence="10">RNA polymerase omega subunit</fullName>
    </alternativeName>
    <alternativeName>
        <fullName evidence="8 10">Transcriptase subunit omega</fullName>
    </alternativeName>
</protein>
<dbReference type="GO" id="GO:0003677">
    <property type="term" value="F:DNA binding"/>
    <property type="evidence" value="ECO:0007669"/>
    <property type="project" value="UniProtKB-UniRule"/>
</dbReference>
<dbReference type="PANTHER" id="PTHR34476">
    <property type="entry name" value="DNA-DIRECTED RNA POLYMERASE SUBUNIT OMEGA"/>
    <property type="match status" value="1"/>
</dbReference>
<comment type="catalytic activity">
    <reaction evidence="9 10">
        <text>RNA(n) + a ribonucleoside 5'-triphosphate = RNA(n+1) + diphosphate</text>
        <dbReference type="Rhea" id="RHEA:21248"/>
        <dbReference type="Rhea" id="RHEA-COMP:14527"/>
        <dbReference type="Rhea" id="RHEA-COMP:17342"/>
        <dbReference type="ChEBI" id="CHEBI:33019"/>
        <dbReference type="ChEBI" id="CHEBI:61557"/>
        <dbReference type="ChEBI" id="CHEBI:140395"/>
        <dbReference type="EC" id="2.7.7.6"/>
    </reaction>
</comment>
<comment type="caution">
    <text evidence="11">The sequence shown here is derived from an EMBL/GenBank/DDBJ whole genome shotgun (WGS) entry which is preliminary data.</text>
</comment>
<dbReference type="NCBIfam" id="TIGR00690">
    <property type="entry name" value="rpoZ"/>
    <property type="match status" value="1"/>
</dbReference>
<dbReference type="SUPFAM" id="SSF63562">
    <property type="entry name" value="RPB6/omega subunit-like"/>
    <property type="match status" value="1"/>
</dbReference>
<dbReference type="Proteomes" id="UP000261212">
    <property type="component" value="Unassembled WGS sequence"/>
</dbReference>
<dbReference type="GO" id="GO:0000428">
    <property type="term" value="C:DNA-directed RNA polymerase complex"/>
    <property type="evidence" value="ECO:0007669"/>
    <property type="project" value="UniProtKB-KW"/>
</dbReference>
<evidence type="ECO:0000256" key="10">
    <source>
        <dbReference type="HAMAP-Rule" id="MF_00366"/>
    </source>
</evidence>
<dbReference type="InterPro" id="IPR036161">
    <property type="entry name" value="RPB6/omega-like_sf"/>
</dbReference>